<dbReference type="Gene3D" id="3.30.565.10">
    <property type="entry name" value="Histidine kinase-like ATPase, C-terminal domain"/>
    <property type="match status" value="1"/>
</dbReference>
<reference evidence="14 15" key="1">
    <citation type="submission" date="2015-01" db="EMBL/GenBank/DDBJ databases">
        <title>Genome Sequence of Magnetospirillum magnetotacticum Strain MS-1.</title>
        <authorList>
            <person name="Marinov G.K."/>
            <person name="Smalley M.D."/>
            <person name="DeSalvo G."/>
        </authorList>
    </citation>
    <scope>NUCLEOTIDE SEQUENCE [LARGE SCALE GENOMIC DNA]</scope>
    <source>
        <strain evidence="14 15">MS-1</strain>
    </source>
</reference>
<dbReference type="CDD" id="cd00082">
    <property type="entry name" value="HisKA"/>
    <property type="match status" value="1"/>
</dbReference>
<dbReference type="InterPro" id="IPR004358">
    <property type="entry name" value="Sig_transdc_His_kin-like_C"/>
</dbReference>
<organism evidence="14 15">
    <name type="scientific">Paramagnetospirillum magnetotacticum MS-1</name>
    <dbReference type="NCBI Taxonomy" id="272627"/>
    <lineage>
        <taxon>Bacteria</taxon>
        <taxon>Pseudomonadati</taxon>
        <taxon>Pseudomonadota</taxon>
        <taxon>Alphaproteobacteria</taxon>
        <taxon>Rhodospirillales</taxon>
        <taxon>Magnetospirillaceae</taxon>
        <taxon>Paramagnetospirillum</taxon>
    </lineage>
</organism>
<dbReference type="PANTHER" id="PTHR43304">
    <property type="entry name" value="PHYTOCHROME-LIKE PROTEIN CPH1"/>
    <property type="match status" value="1"/>
</dbReference>
<evidence type="ECO:0000256" key="3">
    <source>
        <dbReference type="ARBA" id="ARBA00012438"/>
    </source>
</evidence>
<dbReference type="AlphaFoldDB" id="A0A0C2YW05"/>
<dbReference type="CDD" id="cd12914">
    <property type="entry name" value="PDC1_DGC_like"/>
    <property type="match status" value="1"/>
</dbReference>
<dbReference type="Proteomes" id="UP000031971">
    <property type="component" value="Unassembled WGS sequence"/>
</dbReference>
<dbReference type="Pfam" id="PF00512">
    <property type="entry name" value="HisKA"/>
    <property type="match status" value="1"/>
</dbReference>
<dbReference type="InterPro" id="IPR052162">
    <property type="entry name" value="Sensor_kinase/Photoreceptor"/>
</dbReference>
<keyword evidence="8 14" id="KW-0418">Kinase</keyword>
<keyword evidence="4" id="KW-1003">Cell membrane</keyword>
<dbReference type="Pfam" id="PF02518">
    <property type="entry name" value="HATPase_c"/>
    <property type="match status" value="1"/>
</dbReference>
<evidence type="ECO:0000256" key="9">
    <source>
        <dbReference type="ARBA" id="ARBA00022989"/>
    </source>
</evidence>
<evidence type="ECO:0000256" key="4">
    <source>
        <dbReference type="ARBA" id="ARBA00022475"/>
    </source>
</evidence>
<feature type="domain" description="Histidine kinase" evidence="11">
    <location>
        <begin position="439"/>
        <end position="654"/>
    </location>
</feature>
<sequence length="658" mass="72285">MLLIGLTTFQIQSGHERAVRTASANLADTARITEEQVRGSLRVVRLMLRAIAEAPRNDTQALRRYMATRAKIVPEIRQALVANAQGVVTIATAPQIEGTDVGEYVFFREARVLPAGRDIYVAKPLPIGLDGSLVILISMPLTGPDGRFDGIAAVSLELGFFQALLKSVHSGEDGAGALLATPDGDIITRDPEPEVFAGKNIAKGSAFAQHRDKGGAANTFVHVAATDGIEKVFAIRTLTEPAMPPLVVIVARPLNGVLADWRTEALTMAGVVGALVLTILGLTGLASRHLIAMMASEERYRGLIETQNDLVVRFTLDERVVFANEAFARAHGRDVANAIGMSWRDFVYEEDHDATAQAIAEVTRPPAFRATVESRMRMEGGLRWVSWEGAAIRDMSGRIIEVQAVGRDITDWVENRERQSSLLRELDSSNRELEQFAYVASHDLREPLRMITSYLSLLERRYAASLNEDGHQFLDFARDGAKRMDMMVLDLLEFSRVGRVRDALGEVSLAEVISIAEENLRLRLVESGATLSIAPDLPVVIGSHGELIRLMQNLIGNAVKYRQPDRPLMVTISAERSESGWTCTVADNGIGIAPDYFERIFDIFQRLHSRSEYEGTGIGLAVCRKIVEHHGGRIWVESEPGVGSRFRFTLADQPAQSS</sequence>
<evidence type="ECO:0000256" key="7">
    <source>
        <dbReference type="ARBA" id="ARBA00022692"/>
    </source>
</evidence>
<comment type="catalytic activity">
    <reaction evidence="1">
        <text>ATP + protein L-histidine = ADP + protein N-phospho-L-histidine.</text>
        <dbReference type="EC" id="2.7.13.3"/>
    </reaction>
</comment>
<dbReference type="PROSITE" id="PS50113">
    <property type="entry name" value="PAC"/>
    <property type="match status" value="1"/>
</dbReference>
<dbReference type="FunFam" id="3.30.565.10:FF:000006">
    <property type="entry name" value="Sensor histidine kinase WalK"/>
    <property type="match status" value="1"/>
</dbReference>
<dbReference type="SMART" id="SM00091">
    <property type="entry name" value="PAS"/>
    <property type="match status" value="1"/>
</dbReference>
<dbReference type="InterPro" id="IPR000014">
    <property type="entry name" value="PAS"/>
</dbReference>
<dbReference type="STRING" id="272627.CCC_03516"/>
<keyword evidence="15" id="KW-1185">Reference proteome</keyword>
<dbReference type="GO" id="GO:0005886">
    <property type="term" value="C:plasma membrane"/>
    <property type="evidence" value="ECO:0007669"/>
    <property type="project" value="UniProtKB-SubCell"/>
</dbReference>
<dbReference type="SMART" id="SM00388">
    <property type="entry name" value="HisKA"/>
    <property type="match status" value="1"/>
</dbReference>
<protein>
    <recommendedName>
        <fullName evidence="3">histidine kinase</fullName>
        <ecNumber evidence="3">2.7.13.3</ecNumber>
    </recommendedName>
</protein>
<dbReference type="SMART" id="SM00387">
    <property type="entry name" value="HATPase_c"/>
    <property type="match status" value="1"/>
</dbReference>
<feature type="domain" description="PAC" evidence="13">
    <location>
        <begin position="369"/>
        <end position="421"/>
    </location>
</feature>
<keyword evidence="5" id="KW-0597">Phosphoprotein</keyword>
<dbReference type="PROSITE" id="PS50109">
    <property type="entry name" value="HIS_KIN"/>
    <property type="match status" value="1"/>
</dbReference>
<dbReference type="CDD" id="cd12915">
    <property type="entry name" value="PDC2_DGC_like"/>
    <property type="match status" value="1"/>
</dbReference>
<dbReference type="EC" id="2.7.13.3" evidence="3"/>
<dbReference type="NCBIfam" id="TIGR00229">
    <property type="entry name" value="sensory_box"/>
    <property type="match status" value="1"/>
</dbReference>
<evidence type="ECO:0000259" key="13">
    <source>
        <dbReference type="PROSITE" id="PS50113"/>
    </source>
</evidence>
<dbReference type="GO" id="GO:0000155">
    <property type="term" value="F:phosphorelay sensor kinase activity"/>
    <property type="evidence" value="ECO:0007669"/>
    <property type="project" value="InterPro"/>
</dbReference>
<evidence type="ECO:0000256" key="2">
    <source>
        <dbReference type="ARBA" id="ARBA00004651"/>
    </source>
</evidence>
<dbReference type="Gene3D" id="3.30.450.20">
    <property type="entry name" value="PAS domain"/>
    <property type="match status" value="3"/>
</dbReference>
<keyword evidence="10" id="KW-0472">Membrane</keyword>
<dbReference type="InterPro" id="IPR033479">
    <property type="entry name" value="dCache_1"/>
</dbReference>
<dbReference type="Pfam" id="PF08448">
    <property type="entry name" value="PAS_4"/>
    <property type="match status" value="1"/>
</dbReference>
<evidence type="ECO:0000256" key="5">
    <source>
        <dbReference type="ARBA" id="ARBA00022553"/>
    </source>
</evidence>
<comment type="subcellular location">
    <subcellularLocation>
        <location evidence="2">Cell membrane</location>
        <topology evidence="2">Multi-pass membrane protein</topology>
    </subcellularLocation>
</comment>
<dbReference type="SUPFAM" id="SSF55785">
    <property type="entry name" value="PYP-like sensor domain (PAS domain)"/>
    <property type="match status" value="1"/>
</dbReference>
<dbReference type="InterPro" id="IPR003661">
    <property type="entry name" value="HisK_dim/P_dom"/>
</dbReference>
<accession>A0A0C2YW05</accession>
<comment type="caution">
    <text evidence="14">The sequence shown here is derived from an EMBL/GenBank/DDBJ whole genome shotgun (WGS) entry which is preliminary data.</text>
</comment>
<dbReference type="PROSITE" id="PS50112">
    <property type="entry name" value="PAS"/>
    <property type="match status" value="1"/>
</dbReference>
<dbReference type="InterPro" id="IPR005467">
    <property type="entry name" value="His_kinase_dom"/>
</dbReference>
<evidence type="ECO:0000256" key="6">
    <source>
        <dbReference type="ARBA" id="ARBA00022679"/>
    </source>
</evidence>
<dbReference type="InterPro" id="IPR035965">
    <property type="entry name" value="PAS-like_dom_sf"/>
</dbReference>
<dbReference type="SUPFAM" id="SSF47384">
    <property type="entry name" value="Homodimeric domain of signal transducing histidine kinase"/>
    <property type="match status" value="1"/>
</dbReference>
<proteinExistence type="predicted"/>
<dbReference type="InterPro" id="IPR013656">
    <property type="entry name" value="PAS_4"/>
</dbReference>
<dbReference type="Pfam" id="PF02743">
    <property type="entry name" value="dCache_1"/>
    <property type="match status" value="1"/>
</dbReference>
<evidence type="ECO:0000313" key="14">
    <source>
        <dbReference type="EMBL" id="KIL99298.1"/>
    </source>
</evidence>
<keyword evidence="9" id="KW-1133">Transmembrane helix</keyword>
<dbReference type="EMBL" id="JXSL01000025">
    <property type="protein sequence ID" value="KIL99298.1"/>
    <property type="molecule type" value="Genomic_DNA"/>
</dbReference>
<evidence type="ECO:0000313" key="15">
    <source>
        <dbReference type="Proteomes" id="UP000031971"/>
    </source>
</evidence>
<dbReference type="CDD" id="cd00130">
    <property type="entry name" value="PAS"/>
    <property type="match status" value="1"/>
</dbReference>
<evidence type="ECO:0000259" key="11">
    <source>
        <dbReference type="PROSITE" id="PS50109"/>
    </source>
</evidence>
<feature type="domain" description="PAS" evidence="12">
    <location>
        <begin position="296"/>
        <end position="366"/>
    </location>
</feature>
<gene>
    <name evidence="14" type="ORF">CCC_03516</name>
</gene>
<dbReference type="SUPFAM" id="SSF55874">
    <property type="entry name" value="ATPase domain of HSP90 chaperone/DNA topoisomerase II/histidine kinase"/>
    <property type="match status" value="1"/>
</dbReference>
<dbReference type="InterPro" id="IPR000700">
    <property type="entry name" value="PAS-assoc_C"/>
</dbReference>
<evidence type="ECO:0000256" key="1">
    <source>
        <dbReference type="ARBA" id="ARBA00000085"/>
    </source>
</evidence>
<evidence type="ECO:0000256" key="8">
    <source>
        <dbReference type="ARBA" id="ARBA00022777"/>
    </source>
</evidence>
<evidence type="ECO:0000256" key="10">
    <source>
        <dbReference type="ARBA" id="ARBA00023136"/>
    </source>
</evidence>
<dbReference type="InterPro" id="IPR036890">
    <property type="entry name" value="HATPase_C_sf"/>
</dbReference>
<evidence type="ECO:0000259" key="12">
    <source>
        <dbReference type="PROSITE" id="PS50112"/>
    </source>
</evidence>
<keyword evidence="7" id="KW-0812">Transmembrane</keyword>
<name>A0A0C2YW05_PARME</name>
<dbReference type="InterPro" id="IPR003594">
    <property type="entry name" value="HATPase_dom"/>
</dbReference>
<dbReference type="InterPro" id="IPR036097">
    <property type="entry name" value="HisK_dim/P_sf"/>
</dbReference>
<dbReference type="PANTHER" id="PTHR43304:SF1">
    <property type="entry name" value="PAC DOMAIN-CONTAINING PROTEIN"/>
    <property type="match status" value="1"/>
</dbReference>
<dbReference type="PRINTS" id="PR00344">
    <property type="entry name" value="BCTRLSENSOR"/>
</dbReference>
<dbReference type="Gene3D" id="1.10.287.130">
    <property type="match status" value="1"/>
</dbReference>
<keyword evidence="6" id="KW-0808">Transferase</keyword>